<evidence type="ECO:0000313" key="3">
    <source>
        <dbReference type="EMBL" id="MFI6498762.1"/>
    </source>
</evidence>
<feature type="region of interest" description="Disordered" evidence="1">
    <location>
        <begin position="26"/>
        <end position="46"/>
    </location>
</feature>
<feature type="chain" id="PRO_5045773888" evidence="2">
    <location>
        <begin position="29"/>
        <end position="193"/>
    </location>
</feature>
<dbReference type="Proteomes" id="UP001612741">
    <property type="component" value="Unassembled WGS sequence"/>
</dbReference>
<evidence type="ECO:0000256" key="2">
    <source>
        <dbReference type="SAM" id="SignalP"/>
    </source>
</evidence>
<feature type="signal peptide" evidence="2">
    <location>
        <begin position="1"/>
        <end position="28"/>
    </location>
</feature>
<name>A0ABW7YS66_9ACTN</name>
<dbReference type="RefSeq" id="WP_397082001.1">
    <property type="nucleotide sequence ID" value="NZ_JBITGY010000004.1"/>
</dbReference>
<gene>
    <name evidence="3" type="ORF">ACIBG2_15340</name>
</gene>
<accession>A0ABW7YS66</accession>
<sequence>MTRPFAGALAIATAFVSATILTTPPATATTSPATATTSPVTATTSPVTATASPAAAAKATGATTAAIGPTGGTAAVPVAARTVVPSAASTRRHLIRTKIYWGRCKDTCRVKVRIKNISRKRLYSVSLTAKLRVNGRSMGSCRDYVGQISPRGTRWAACTVRSSRLNRLWDRYLDGEIRWNTRVNTVVHYRYYS</sequence>
<organism evidence="3 4">
    <name type="scientific">Nonomuraea typhae</name>
    <dbReference type="NCBI Taxonomy" id="2603600"/>
    <lineage>
        <taxon>Bacteria</taxon>
        <taxon>Bacillati</taxon>
        <taxon>Actinomycetota</taxon>
        <taxon>Actinomycetes</taxon>
        <taxon>Streptosporangiales</taxon>
        <taxon>Streptosporangiaceae</taxon>
        <taxon>Nonomuraea</taxon>
    </lineage>
</organism>
<reference evidence="3 4" key="1">
    <citation type="submission" date="2024-10" db="EMBL/GenBank/DDBJ databases">
        <title>The Natural Products Discovery Center: Release of the First 8490 Sequenced Strains for Exploring Actinobacteria Biosynthetic Diversity.</title>
        <authorList>
            <person name="Kalkreuter E."/>
            <person name="Kautsar S.A."/>
            <person name="Yang D."/>
            <person name="Bader C.D."/>
            <person name="Teijaro C.N."/>
            <person name="Fluegel L."/>
            <person name="Davis C.M."/>
            <person name="Simpson J.R."/>
            <person name="Lauterbach L."/>
            <person name="Steele A.D."/>
            <person name="Gui C."/>
            <person name="Meng S."/>
            <person name="Li G."/>
            <person name="Viehrig K."/>
            <person name="Ye F."/>
            <person name="Su P."/>
            <person name="Kiefer A.F."/>
            <person name="Nichols A."/>
            <person name="Cepeda A.J."/>
            <person name="Yan W."/>
            <person name="Fan B."/>
            <person name="Jiang Y."/>
            <person name="Adhikari A."/>
            <person name="Zheng C.-J."/>
            <person name="Schuster L."/>
            <person name="Cowan T.M."/>
            <person name="Smanski M.J."/>
            <person name="Chevrette M.G."/>
            <person name="De Carvalho L.P.S."/>
            <person name="Shen B."/>
        </authorList>
    </citation>
    <scope>NUCLEOTIDE SEQUENCE [LARGE SCALE GENOMIC DNA]</scope>
    <source>
        <strain evidence="3 4">NPDC050545</strain>
    </source>
</reference>
<evidence type="ECO:0000313" key="4">
    <source>
        <dbReference type="Proteomes" id="UP001612741"/>
    </source>
</evidence>
<dbReference type="EMBL" id="JBITGY010000004">
    <property type="protein sequence ID" value="MFI6498762.1"/>
    <property type="molecule type" value="Genomic_DNA"/>
</dbReference>
<comment type="caution">
    <text evidence="3">The sequence shown here is derived from an EMBL/GenBank/DDBJ whole genome shotgun (WGS) entry which is preliminary data.</text>
</comment>
<evidence type="ECO:0000256" key="1">
    <source>
        <dbReference type="SAM" id="MobiDB-lite"/>
    </source>
</evidence>
<proteinExistence type="predicted"/>
<keyword evidence="2" id="KW-0732">Signal</keyword>
<keyword evidence="4" id="KW-1185">Reference proteome</keyword>
<protein>
    <submittedName>
        <fullName evidence="3">Uncharacterized protein</fullName>
    </submittedName>
</protein>